<gene>
    <name evidence="1" type="ORF">CERZMDRAFT_80722</name>
</gene>
<dbReference type="AlphaFoldDB" id="A0A6A6FTM3"/>
<accession>A0A6A6FTM3</accession>
<evidence type="ECO:0000313" key="2">
    <source>
        <dbReference type="Proteomes" id="UP000799539"/>
    </source>
</evidence>
<dbReference type="EMBL" id="ML992663">
    <property type="protein sequence ID" value="KAF2216664.1"/>
    <property type="molecule type" value="Genomic_DNA"/>
</dbReference>
<keyword evidence="2" id="KW-1185">Reference proteome</keyword>
<name>A0A6A6FTM3_9PEZI</name>
<sequence length="116" mass="12102">MTPTCAQITQEAEELISLSELDSLHSNPKVVTINGACLQQVDAARFTGVSGGLYLTIALTSLDSASGRYTFLRPDGASSEEEAVELAPGDAMAWKGDCVAKPGSGSGGWMLVVMYS</sequence>
<dbReference type="OrthoDB" id="4266832at2759"/>
<dbReference type="Proteomes" id="UP000799539">
    <property type="component" value="Unassembled WGS sequence"/>
</dbReference>
<evidence type="ECO:0000313" key="1">
    <source>
        <dbReference type="EMBL" id="KAF2216664.1"/>
    </source>
</evidence>
<organism evidence="1 2">
    <name type="scientific">Cercospora zeae-maydis SCOH1-5</name>
    <dbReference type="NCBI Taxonomy" id="717836"/>
    <lineage>
        <taxon>Eukaryota</taxon>
        <taxon>Fungi</taxon>
        <taxon>Dikarya</taxon>
        <taxon>Ascomycota</taxon>
        <taxon>Pezizomycotina</taxon>
        <taxon>Dothideomycetes</taxon>
        <taxon>Dothideomycetidae</taxon>
        <taxon>Mycosphaerellales</taxon>
        <taxon>Mycosphaerellaceae</taxon>
        <taxon>Cercospora</taxon>
    </lineage>
</organism>
<proteinExistence type="predicted"/>
<reference evidence="1" key="1">
    <citation type="journal article" date="2020" name="Stud. Mycol.">
        <title>101 Dothideomycetes genomes: a test case for predicting lifestyles and emergence of pathogens.</title>
        <authorList>
            <person name="Haridas S."/>
            <person name="Albert R."/>
            <person name="Binder M."/>
            <person name="Bloem J."/>
            <person name="Labutti K."/>
            <person name="Salamov A."/>
            <person name="Andreopoulos B."/>
            <person name="Baker S."/>
            <person name="Barry K."/>
            <person name="Bills G."/>
            <person name="Bluhm B."/>
            <person name="Cannon C."/>
            <person name="Castanera R."/>
            <person name="Culley D."/>
            <person name="Daum C."/>
            <person name="Ezra D."/>
            <person name="Gonzalez J."/>
            <person name="Henrissat B."/>
            <person name="Kuo A."/>
            <person name="Liang C."/>
            <person name="Lipzen A."/>
            <person name="Lutzoni F."/>
            <person name="Magnuson J."/>
            <person name="Mondo S."/>
            <person name="Nolan M."/>
            <person name="Ohm R."/>
            <person name="Pangilinan J."/>
            <person name="Park H.-J."/>
            <person name="Ramirez L."/>
            <person name="Alfaro M."/>
            <person name="Sun H."/>
            <person name="Tritt A."/>
            <person name="Yoshinaga Y."/>
            <person name="Zwiers L.-H."/>
            <person name="Turgeon B."/>
            <person name="Goodwin S."/>
            <person name="Spatafora J."/>
            <person name="Crous P."/>
            <person name="Grigoriev I."/>
        </authorList>
    </citation>
    <scope>NUCLEOTIDE SEQUENCE</scope>
    <source>
        <strain evidence="1">SCOH1-5</strain>
    </source>
</reference>
<protein>
    <submittedName>
        <fullName evidence="1">Uncharacterized protein</fullName>
    </submittedName>
</protein>